<proteinExistence type="inferred from homology"/>
<gene>
    <name evidence="12" type="ordered locus">Vapar_5088</name>
</gene>
<feature type="binding site" evidence="9">
    <location>
        <position position="91"/>
    </location>
    <ligand>
        <name>Mg(2+)</name>
        <dbReference type="ChEBI" id="CHEBI:18420"/>
        <label>1</label>
    </ligand>
</feature>
<evidence type="ECO:0000256" key="3">
    <source>
        <dbReference type="ARBA" id="ARBA00007275"/>
    </source>
</evidence>
<dbReference type="CDD" id="cd24157">
    <property type="entry name" value="NUDIX_GDPMK"/>
    <property type="match status" value="1"/>
</dbReference>
<name>C5CQB8_VARPS</name>
<evidence type="ECO:0000256" key="2">
    <source>
        <dbReference type="ARBA" id="ARBA00001946"/>
    </source>
</evidence>
<evidence type="ECO:0000256" key="7">
    <source>
        <dbReference type="ARBA" id="ARBA00032162"/>
    </source>
</evidence>
<organism evidence="12">
    <name type="scientific">Variovorax paradoxus (strain S110)</name>
    <dbReference type="NCBI Taxonomy" id="543728"/>
    <lineage>
        <taxon>Bacteria</taxon>
        <taxon>Pseudomonadati</taxon>
        <taxon>Pseudomonadota</taxon>
        <taxon>Betaproteobacteria</taxon>
        <taxon>Burkholderiales</taxon>
        <taxon>Comamonadaceae</taxon>
        <taxon>Variovorax</taxon>
    </lineage>
</organism>
<dbReference type="InterPro" id="IPR000086">
    <property type="entry name" value="NUDIX_hydrolase_dom"/>
</dbReference>
<dbReference type="EMBL" id="CP001635">
    <property type="protein sequence ID" value="ACS21690.1"/>
    <property type="molecule type" value="Genomic_DNA"/>
</dbReference>
<dbReference type="GO" id="GO:0005829">
    <property type="term" value="C:cytosol"/>
    <property type="evidence" value="ECO:0007669"/>
    <property type="project" value="TreeGrafter"/>
</dbReference>
<sequence length="200" mass="22698">MLRPMTTLHDRVRVHEVTLLSDNWYTLKTTAFDWRRNDGQWQRMHRETYDRGNGATLLPFNLAQRTVLLTRQFRYPAFVNGHDDLLIEAAAGLLDNAAPEARIRAEVEEELGYRLGAVQKVFEAFMSPGSVTEKLHFFIAEYEPSMRIGDGGGLAEEGEDIEVLELGIDEALAMVADGRIADAKTLMLLYHAQLHVFPPR</sequence>
<evidence type="ECO:0000256" key="6">
    <source>
        <dbReference type="ARBA" id="ARBA00022801"/>
    </source>
</evidence>
<evidence type="ECO:0000256" key="9">
    <source>
        <dbReference type="PIRSR" id="PIRSR604385-2"/>
    </source>
</evidence>
<feature type="binding site" evidence="9">
    <location>
        <position position="159"/>
    </location>
    <ligand>
        <name>Mg(2+)</name>
        <dbReference type="ChEBI" id="CHEBI:18420"/>
        <label>1</label>
    </ligand>
</feature>
<evidence type="ECO:0000256" key="5">
    <source>
        <dbReference type="ARBA" id="ARBA00016377"/>
    </source>
</evidence>
<dbReference type="PANTHER" id="PTHR11839">
    <property type="entry name" value="UDP/ADP-SUGAR PYROPHOSPHATASE"/>
    <property type="match status" value="1"/>
</dbReference>
<feature type="binding site" evidence="9">
    <location>
        <position position="106"/>
    </location>
    <ligand>
        <name>Mg(2+)</name>
        <dbReference type="ChEBI" id="CHEBI:18420"/>
        <label>1</label>
    </ligand>
</feature>
<dbReference type="GO" id="GO:0016818">
    <property type="term" value="F:hydrolase activity, acting on acid anhydrides, in phosphorus-containing anhydrides"/>
    <property type="evidence" value="ECO:0007669"/>
    <property type="project" value="InterPro"/>
</dbReference>
<dbReference type="PROSITE" id="PS51462">
    <property type="entry name" value="NUDIX"/>
    <property type="match status" value="1"/>
</dbReference>
<dbReference type="NCBIfam" id="TIGR00052">
    <property type="entry name" value="nudix-type nucleoside diphosphatase, YffH/AdpP family"/>
    <property type="match status" value="1"/>
</dbReference>
<feature type="short sequence motif" description="Nudix box" evidence="10">
    <location>
        <begin position="92"/>
        <end position="113"/>
    </location>
</feature>
<keyword evidence="9" id="KW-0460">Magnesium</keyword>
<dbReference type="STRING" id="543728.Vapar_5088"/>
<evidence type="ECO:0000256" key="10">
    <source>
        <dbReference type="PIRSR" id="PIRSR604385-3"/>
    </source>
</evidence>
<comment type="catalytic activity">
    <reaction evidence="1">
        <text>GDP-alpha-D-mannose + H2O = alpha-D-mannose 1-phosphate + GMP + 2 H(+)</text>
        <dbReference type="Rhea" id="RHEA:27978"/>
        <dbReference type="ChEBI" id="CHEBI:15377"/>
        <dbReference type="ChEBI" id="CHEBI:15378"/>
        <dbReference type="ChEBI" id="CHEBI:57527"/>
        <dbReference type="ChEBI" id="CHEBI:58115"/>
        <dbReference type="ChEBI" id="CHEBI:58409"/>
    </reaction>
</comment>
<dbReference type="SUPFAM" id="SSF55811">
    <property type="entry name" value="Nudix"/>
    <property type="match status" value="1"/>
</dbReference>
<dbReference type="InterPro" id="IPR015797">
    <property type="entry name" value="NUDIX_hydrolase-like_dom_sf"/>
</dbReference>
<protein>
    <recommendedName>
        <fullName evidence="5">GDP-mannose pyrophosphatase</fullName>
    </recommendedName>
    <alternativeName>
        <fullName evidence="7">GDP-mannose hydrolase</fullName>
    </alternativeName>
    <alternativeName>
        <fullName evidence="8">GDPMK</fullName>
    </alternativeName>
</protein>
<dbReference type="GO" id="GO:0006753">
    <property type="term" value="P:nucleoside phosphate metabolic process"/>
    <property type="evidence" value="ECO:0007669"/>
    <property type="project" value="TreeGrafter"/>
</dbReference>
<dbReference type="KEGG" id="vap:Vapar_5088"/>
<accession>C5CQB8</accession>
<dbReference type="Gene3D" id="3.90.79.10">
    <property type="entry name" value="Nucleoside Triphosphate Pyrophosphohydrolase"/>
    <property type="match status" value="1"/>
</dbReference>
<dbReference type="GO" id="GO:0046872">
    <property type="term" value="F:metal ion binding"/>
    <property type="evidence" value="ECO:0007669"/>
    <property type="project" value="UniProtKB-KW"/>
</dbReference>
<dbReference type="HOGENOM" id="CLU_062658_6_0_4"/>
<comment type="similarity">
    <text evidence="3">Belongs to the Nudix hydrolase family. NudK subfamily.</text>
</comment>
<evidence type="ECO:0000256" key="8">
    <source>
        <dbReference type="ARBA" id="ARBA00032272"/>
    </source>
</evidence>
<evidence type="ECO:0000256" key="4">
    <source>
        <dbReference type="ARBA" id="ARBA00011738"/>
    </source>
</evidence>
<evidence type="ECO:0000313" key="12">
    <source>
        <dbReference type="EMBL" id="ACS21690.1"/>
    </source>
</evidence>
<dbReference type="AlphaFoldDB" id="C5CQB8"/>
<comment type="cofactor">
    <cofactor evidence="2 9">
        <name>Mg(2+)</name>
        <dbReference type="ChEBI" id="CHEBI:18420"/>
    </cofactor>
</comment>
<keyword evidence="9" id="KW-0479">Metal-binding</keyword>
<evidence type="ECO:0000256" key="1">
    <source>
        <dbReference type="ARBA" id="ARBA00000847"/>
    </source>
</evidence>
<dbReference type="PANTHER" id="PTHR11839:SF18">
    <property type="entry name" value="NUDIX HYDROLASE DOMAIN-CONTAINING PROTEIN"/>
    <property type="match status" value="1"/>
</dbReference>
<keyword evidence="6 12" id="KW-0378">Hydrolase</keyword>
<reference evidence="12" key="1">
    <citation type="submission" date="2009-06" db="EMBL/GenBank/DDBJ databases">
        <title>Complete sequence of chromosome 1 of Variovorax paradoxus S110.</title>
        <authorList>
            <consortium name="US DOE Joint Genome Institute"/>
            <person name="Lucas S."/>
            <person name="Copeland A."/>
            <person name="Lapidus A."/>
            <person name="Glavina del Rio T."/>
            <person name="Tice H."/>
            <person name="Bruce D."/>
            <person name="Goodwin L."/>
            <person name="Pitluck S."/>
            <person name="Chertkov O."/>
            <person name="Brettin T."/>
            <person name="Detter J.C."/>
            <person name="Han C."/>
            <person name="Larimer F."/>
            <person name="Land M."/>
            <person name="Hauser L."/>
            <person name="Kyrpides N."/>
            <person name="Ovchinnikova G."/>
            <person name="Orwin P."/>
            <person name="Leadbetter J.R."/>
            <person name="Spain J.C."/>
            <person name="Han J.I."/>
        </authorList>
    </citation>
    <scope>NUCLEOTIDE SEQUENCE</scope>
    <source>
        <strain evidence="12">S110</strain>
    </source>
</reference>
<evidence type="ECO:0000259" key="11">
    <source>
        <dbReference type="PROSITE" id="PS51462"/>
    </source>
</evidence>
<dbReference type="eggNOG" id="COG0494">
    <property type="taxonomic scope" value="Bacteria"/>
</dbReference>
<dbReference type="GO" id="GO:0019693">
    <property type="term" value="P:ribose phosphate metabolic process"/>
    <property type="evidence" value="ECO:0007669"/>
    <property type="project" value="TreeGrafter"/>
</dbReference>
<comment type="subunit">
    <text evidence="4">Homodimer.</text>
</comment>
<feature type="binding site" evidence="9">
    <location>
        <position position="110"/>
    </location>
    <ligand>
        <name>Mg(2+)</name>
        <dbReference type="ChEBI" id="CHEBI:18420"/>
        <label>1</label>
    </ligand>
</feature>
<dbReference type="InterPro" id="IPR004385">
    <property type="entry name" value="NDP_pyrophosphatase"/>
</dbReference>
<feature type="domain" description="Nudix hydrolase" evidence="11">
    <location>
        <begin position="50"/>
        <end position="188"/>
    </location>
</feature>